<comment type="caution">
    <text evidence="1">The sequence shown here is derived from an EMBL/GenBank/DDBJ whole genome shotgun (WGS) entry which is preliminary data.</text>
</comment>
<feature type="non-terminal residue" evidence="1">
    <location>
        <position position="80"/>
    </location>
</feature>
<protein>
    <submittedName>
        <fullName evidence="1">Uncharacterized protein</fullName>
    </submittedName>
</protein>
<proteinExistence type="predicted"/>
<organism evidence="1">
    <name type="scientific">marine sediment metagenome</name>
    <dbReference type="NCBI Taxonomy" id="412755"/>
    <lineage>
        <taxon>unclassified sequences</taxon>
        <taxon>metagenomes</taxon>
        <taxon>ecological metagenomes</taxon>
    </lineage>
</organism>
<evidence type="ECO:0000313" key="1">
    <source>
        <dbReference type="EMBL" id="GAH08539.1"/>
    </source>
</evidence>
<name>X1DUA8_9ZZZZ</name>
<gene>
    <name evidence="1" type="ORF">S01H4_59452</name>
</gene>
<accession>X1DUA8</accession>
<reference evidence="1" key="1">
    <citation type="journal article" date="2014" name="Front. Microbiol.">
        <title>High frequency of phylogenetically diverse reductive dehalogenase-homologous genes in deep subseafloor sedimentary metagenomes.</title>
        <authorList>
            <person name="Kawai M."/>
            <person name="Futagami T."/>
            <person name="Toyoda A."/>
            <person name="Takaki Y."/>
            <person name="Nishi S."/>
            <person name="Hori S."/>
            <person name="Arai W."/>
            <person name="Tsubouchi T."/>
            <person name="Morono Y."/>
            <person name="Uchiyama I."/>
            <person name="Ito T."/>
            <person name="Fujiyama A."/>
            <person name="Inagaki F."/>
            <person name="Takami H."/>
        </authorList>
    </citation>
    <scope>NUCLEOTIDE SEQUENCE</scope>
    <source>
        <strain evidence="1">Expedition CK06-06</strain>
    </source>
</reference>
<dbReference type="EMBL" id="BART01034868">
    <property type="protein sequence ID" value="GAH08539.1"/>
    <property type="molecule type" value="Genomic_DNA"/>
</dbReference>
<sequence length="80" mass="9398">MLAFFFYFKKNIICNSFFNQTYGTYISSEKSQPIPYRITDDAGQVVLYNVPIGIYTVEIYNPLGHFEINGMDNFKRMKSF</sequence>
<dbReference type="AlphaFoldDB" id="X1DUA8"/>